<dbReference type="OrthoDB" id="2152029at2759"/>
<dbReference type="AlphaFoldDB" id="A0A0D2C0M1"/>
<dbReference type="Proteomes" id="UP000053342">
    <property type="component" value="Unassembled WGS sequence"/>
</dbReference>
<dbReference type="GeneID" id="27356452"/>
<dbReference type="PANTHER" id="PTHR48081">
    <property type="entry name" value="AB HYDROLASE SUPERFAMILY PROTEIN C4A8.06C"/>
    <property type="match status" value="1"/>
</dbReference>
<evidence type="ECO:0000313" key="4">
    <source>
        <dbReference type="Proteomes" id="UP000053342"/>
    </source>
</evidence>
<proteinExistence type="predicted"/>
<dbReference type="InterPro" id="IPR013094">
    <property type="entry name" value="AB_hydrolase_3"/>
</dbReference>
<feature type="domain" description="Alpha/beta hydrolase fold-3" evidence="2">
    <location>
        <begin position="109"/>
        <end position="331"/>
    </location>
</feature>
<reference evidence="3 4" key="1">
    <citation type="submission" date="2015-01" db="EMBL/GenBank/DDBJ databases">
        <title>The Genome Sequence of Exophiala oligosperma CBS72588.</title>
        <authorList>
            <consortium name="The Broad Institute Genomics Platform"/>
            <person name="Cuomo C."/>
            <person name="de Hoog S."/>
            <person name="Gorbushina A."/>
            <person name="Stielow B."/>
            <person name="Teixiera M."/>
            <person name="Abouelleil A."/>
            <person name="Chapman S.B."/>
            <person name="Priest M."/>
            <person name="Young S.K."/>
            <person name="Wortman J."/>
            <person name="Nusbaum C."/>
            <person name="Birren B."/>
        </authorList>
    </citation>
    <scope>NUCLEOTIDE SEQUENCE [LARGE SCALE GENOMIC DNA]</scope>
    <source>
        <strain evidence="3 4">CBS 72588</strain>
    </source>
</reference>
<accession>A0A0D2C0M1</accession>
<dbReference type="GO" id="GO:0016787">
    <property type="term" value="F:hydrolase activity"/>
    <property type="evidence" value="ECO:0007669"/>
    <property type="project" value="UniProtKB-KW"/>
</dbReference>
<keyword evidence="1" id="KW-0378">Hydrolase</keyword>
<gene>
    <name evidence="3" type="ORF">PV06_04378</name>
</gene>
<sequence length="363" mass="39805">MPSTVSDKVLLIPGLSYVFARSILALVGSPLRGTKGAPTVSDHVLRTAFRTMFTHLTTGQLQILLPPFTTIYTKFCSQKNLTPRSVDIPNTKTKGFWLGDPDSATYVMAYFHGGGFVMPGLPQHLEFLSRVVQWSNGKLAVFCNAYTLAPEGLYPLQIAECVEALRYVLSLPNRTPDTTMVGGDSAGGNLVCCVLSHISNHPHPRPDVVKPFDLAGKLHGALMIAPWVSSDASQFKSMTEFAKRDVVNTECANYWIDVYKGRGKGIQDDEYTVPEQAPPSWWSGVKVSSVLITVGDEEVLRDGITSFASKFKEGVGSDVLKLVVGKREIHDAPLYPLPDSELDKLGDTCQEGAIKMWLKEKLQ</sequence>
<dbReference type="Pfam" id="PF07859">
    <property type="entry name" value="Abhydrolase_3"/>
    <property type="match status" value="1"/>
</dbReference>
<dbReference type="PANTHER" id="PTHR48081:SF31">
    <property type="entry name" value="STERYL ACETYL HYDROLASE MUG81-RELATED"/>
    <property type="match status" value="1"/>
</dbReference>
<organism evidence="3 4">
    <name type="scientific">Exophiala oligosperma</name>
    <dbReference type="NCBI Taxonomy" id="215243"/>
    <lineage>
        <taxon>Eukaryota</taxon>
        <taxon>Fungi</taxon>
        <taxon>Dikarya</taxon>
        <taxon>Ascomycota</taxon>
        <taxon>Pezizomycotina</taxon>
        <taxon>Eurotiomycetes</taxon>
        <taxon>Chaetothyriomycetidae</taxon>
        <taxon>Chaetothyriales</taxon>
        <taxon>Herpotrichiellaceae</taxon>
        <taxon>Exophiala</taxon>
    </lineage>
</organism>
<evidence type="ECO:0000256" key="1">
    <source>
        <dbReference type="ARBA" id="ARBA00022801"/>
    </source>
</evidence>
<dbReference type="EMBL" id="KN847335">
    <property type="protein sequence ID" value="KIW43257.1"/>
    <property type="molecule type" value="Genomic_DNA"/>
</dbReference>
<dbReference type="HOGENOM" id="CLU_042179_3_0_1"/>
<evidence type="ECO:0000259" key="2">
    <source>
        <dbReference type="Pfam" id="PF07859"/>
    </source>
</evidence>
<dbReference type="VEuPathDB" id="FungiDB:PV06_04378"/>
<dbReference type="RefSeq" id="XP_016263473.1">
    <property type="nucleotide sequence ID" value="XM_016405267.1"/>
</dbReference>
<dbReference type="InterPro" id="IPR050300">
    <property type="entry name" value="GDXG_lipolytic_enzyme"/>
</dbReference>
<dbReference type="STRING" id="215243.A0A0D2C0M1"/>
<dbReference type="Gene3D" id="3.40.50.1820">
    <property type="entry name" value="alpha/beta hydrolase"/>
    <property type="match status" value="1"/>
</dbReference>
<keyword evidence="4" id="KW-1185">Reference proteome</keyword>
<name>A0A0D2C0M1_9EURO</name>
<dbReference type="SUPFAM" id="SSF53474">
    <property type="entry name" value="alpha/beta-Hydrolases"/>
    <property type="match status" value="1"/>
</dbReference>
<dbReference type="InterPro" id="IPR029058">
    <property type="entry name" value="AB_hydrolase_fold"/>
</dbReference>
<protein>
    <recommendedName>
        <fullName evidence="2">Alpha/beta hydrolase fold-3 domain-containing protein</fullName>
    </recommendedName>
</protein>
<evidence type="ECO:0000313" key="3">
    <source>
        <dbReference type="EMBL" id="KIW43257.1"/>
    </source>
</evidence>